<dbReference type="Proteomes" id="UP000010931">
    <property type="component" value="Unassembled WGS sequence"/>
</dbReference>
<dbReference type="EMBL" id="AEJB01000021">
    <property type="protein sequence ID" value="ELP71013.1"/>
    <property type="molecule type" value="Genomic_DNA"/>
</dbReference>
<proteinExistence type="predicted"/>
<dbReference type="AlphaFoldDB" id="L7FHZ9"/>
<comment type="caution">
    <text evidence="2">The sequence shown here is derived from an EMBL/GenBank/DDBJ whole genome shotgun (WGS) entry which is preliminary data.</text>
</comment>
<name>L7FHZ9_STRT8</name>
<protein>
    <recommendedName>
        <fullName evidence="1">DNA-binding phage zinc finger domain-containing protein</fullName>
    </recommendedName>
</protein>
<reference evidence="2 3" key="1">
    <citation type="journal article" date="2011" name="Plasmid">
        <title>Streptomyces turgidiscabies Car8 contains a modular pathogenicity island that shares virulence genes with other actinobacterial plant pathogens.</title>
        <authorList>
            <person name="Huguet-Tapia J.C."/>
            <person name="Badger J.H."/>
            <person name="Loria R."/>
            <person name="Pettis G.S."/>
        </authorList>
    </citation>
    <scope>NUCLEOTIDE SEQUENCE [LARGE SCALE GENOMIC DNA]</scope>
    <source>
        <strain evidence="2 3">Car8</strain>
    </source>
</reference>
<feature type="domain" description="DNA-binding phage zinc finger" evidence="1">
    <location>
        <begin position="8"/>
        <end position="50"/>
    </location>
</feature>
<accession>L7FHZ9</accession>
<dbReference type="Pfam" id="PF24623">
    <property type="entry name" value="Phage_zn_bind_8"/>
    <property type="match status" value="1"/>
</dbReference>
<dbReference type="RefSeq" id="WP_006373646.1">
    <property type="nucleotide sequence ID" value="NZ_AEJB01000021.1"/>
</dbReference>
<evidence type="ECO:0000313" key="2">
    <source>
        <dbReference type="EMBL" id="ELP71013.1"/>
    </source>
</evidence>
<keyword evidence="3" id="KW-1185">Reference proteome</keyword>
<dbReference type="PATRIC" id="fig|698760.3.peg.361"/>
<organism evidence="2 3">
    <name type="scientific">Streptomyces turgidiscabies (strain Car8)</name>
    <dbReference type="NCBI Taxonomy" id="698760"/>
    <lineage>
        <taxon>Bacteria</taxon>
        <taxon>Bacillati</taxon>
        <taxon>Actinomycetota</taxon>
        <taxon>Actinomycetes</taxon>
        <taxon>Kitasatosporales</taxon>
        <taxon>Streptomycetaceae</taxon>
        <taxon>Streptomyces</taxon>
    </lineage>
</organism>
<sequence>MTGPIPRQRKPYRFTAMSVKCTWCKAPVGELCRNQRGTLARQQDTHEARGTEYDRVMSTRCPERICQAHPGHPCTITPDIHQARTTAVPTPTTTP</sequence>
<dbReference type="InterPro" id="IPR056911">
    <property type="entry name" value="Phage_Znf_bind_put"/>
</dbReference>
<evidence type="ECO:0000259" key="1">
    <source>
        <dbReference type="Pfam" id="PF24623"/>
    </source>
</evidence>
<dbReference type="GeneID" id="97399386"/>
<gene>
    <name evidence="2" type="ORF">STRTUCAR8_05549</name>
</gene>
<evidence type="ECO:0000313" key="3">
    <source>
        <dbReference type="Proteomes" id="UP000010931"/>
    </source>
</evidence>